<dbReference type="Gene3D" id="3.90.550.10">
    <property type="entry name" value="Spore Coat Polysaccharide Biosynthesis Protein SpsA, Chain A"/>
    <property type="match status" value="1"/>
</dbReference>
<evidence type="ECO:0000313" key="4">
    <source>
        <dbReference type="Proteomes" id="UP000539350"/>
    </source>
</evidence>
<dbReference type="Proteomes" id="UP000539350">
    <property type="component" value="Unassembled WGS sequence"/>
</dbReference>
<comment type="caution">
    <text evidence="3">The sequence shown here is derived from an EMBL/GenBank/DDBJ whole genome shotgun (WGS) entry which is preliminary data.</text>
</comment>
<feature type="transmembrane region" description="Helical" evidence="1">
    <location>
        <begin position="275"/>
        <end position="295"/>
    </location>
</feature>
<dbReference type="EMBL" id="JACFXU010000013">
    <property type="protein sequence ID" value="MBA6412298.1"/>
    <property type="molecule type" value="Genomic_DNA"/>
</dbReference>
<organism evidence="3 4">
    <name type="scientific">Sediminihaliea albiluteola</name>
    <dbReference type="NCBI Taxonomy" id="2758564"/>
    <lineage>
        <taxon>Bacteria</taxon>
        <taxon>Pseudomonadati</taxon>
        <taxon>Pseudomonadota</taxon>
        <taxon>Gammaproteobacteria</taxon>
        <taxon>Cellvibrionales</taxon>
        <taxon>Halieaceae</taxon>
        <taxon>Sediminihaliea</taxon>
    </lineage>
</organism>
<dbReference type="RefSeq" id="WP_182169120.1">
    <property type="nucleotide sequence ID" value="NZ_JACFXU010000013.1"/>
</dbReference>
<keyword evidence="4" id="KW-1185">Reference proteome</keyword>
<name>A0A7W2TUQ7_9GAMM</name>
<evidence type="ECO:0000259" key="2">
    <source>
        <dbReference type="Pfam" id="PF00535"/>
    </source>
</evidence>
<reference evidence="3 4" key="1">
    <citation type="submission" date="2020-07" db="EMBL/GenBank/DDBJ databases">
        <title>Halieaceae bacterium, F7430, whole genome shotgun sequencing project.</title>
        <authorList>
            <person name="Jiang S."/>
            <person name="Liu Z.W."/>
            <person name="Du Z.J."/>
        </authorList>
    </citation>
    <scope>NUCLEOTIDE SEQUENCE [LARGE SCALE GENOMIC DNA]</scope>
    <source>
        <strain evidence="3 4">F7430</strain>
    </source>
</reference>
<dbReference type="InterPro" id="IPR001173">
    <property type="entry name" value="Glyco_trans_2-like"/>
</dbReference>
<dbReference type="Pfam" id="PF00535">
    <property type="entry name" value="Glycos_transf_2"/>
    <property type="match status" value="1"/>
</dbReference>
<proteinExistence type="predicted"/>
<dbReference type="AlphaFoldDB" id="A0A7W2TUQ7"/>
<dbReference type="InterPro" id="IPR029044">
    <property type="entry name" value="Nucleotide-diphossugar_trans"/>
</dbReference>
<protein>
    <submittedName>
        <fullName evidence="3">Glycosyltransferase</fullName>
    </submittedName>
</protein>
<sequence length="306" mass="34667">MLGTNKPLITFALFAYNQERFVREAVEGALGQDYDSLEIILSDDCSGDRTFEVMTEMVESYAGPHRIILNKNDRNLGIGGHIKKVSSLSNGDIIVMAAGDDISSSQRVSSLAQCYDINTYAVFSEGYRFCRNKKIIHRSWIKNVSITLSDIVKGGGGVGTGATYSYRKECFSQPWLYPTEFINEDRLLPLRAILLGSIKYLAKPLVFCRVHENNVSRKSDFVLAVDNPKHMLEVLRTLNFYLESGCAVKEKKRNIGRAKNLVMFDIKTFRHKKTFTIRVAYSIGLFVYIICSNMIRKCFICLFGKQ</sequence>
<accession>A0A7W2TUQ7</accession>
<evidence type="ECO:0000313" key="3">
    <source>
        <dbReference type="EMBL" id="MBA6412298.1"/>
    </source>
</evidence>
<feature type="domain" description="Glycosyltransferase 2-like" evidence="2">
    <location>
        <begin position="15"/>
        <end position="151"/>
    </location>
</feature>
<gene>
    <name evidence="3" type="ORF">H2508_04160</name>
</gene>
<keyword evidence="1" id="KW-0812">Transmembrane</keyword>
<dbReference type="SUPFAM" id="SSF53448">
    <property type="entry name" value="Nucleotide-diphospho-sugar transferases"/>
    <property type="match status" value="1"/>
</dbReference>
<dbReference type="PANTHER" id="PTHR22916:SF3">
    <property type="entry name" value="UDP-GLCNAC:BETAGAL BETA-1,3-N-ACETYLGLUCOSAMINYLTRANSFERASE-LIKE PROTEIN 1"/>
    <property type="match status" value="1"/>
</dbReference>
<keyword evidence="3" id="KW-0808">Transferase</keyword>
<dbReference type="PANTHER" id="PTHR22916">
    <property type="entry name" value="GLYCOSYLTRANSFERASE"/>
    <property type="match status" value="1"/>
</dbReference>
<keyword evidence="1" id="KW-0472">Membrane</keyword>
<evidence type="ECO:0000256" key="1">
    <source>
        <dbReference type="SAM" id="Phobius"/>
    </source>
</evidence>
<dbReference type="GO" id="GO:0016758">
    <property type="term" value="F:hexosyltransferase activity"/>
    <property type="evidence" value="ECO:0007669"/>
    <property type="project" value="UniProtKB-ARBA"/>
</dbReference>
<keyword evidence="1" id="KW-1133">Transmembrane helix</keyword>